<dbReference type="InterPro" id="IPR001611">
    <property type="entry name" value="Leu-rich_rpt"/>
</dbReference>
<evidence type="ECO:0000256" key="1">
    <source>
        <dbReference type="ARBA" id="ARBA00022614"/>
    </source>
</evidence>
<protein>
    <submittedName>
        <fullName evidence="5">Uncharacterized protein</fullName>
    </submittedName>
</protein>
<keyword evidence="4" id="KW-1133">Transmembrane helix</keyword>
<dbReference type="SUPFAM" id="SSF52058">
    <property type="entry name" value="L domain-like"/>
    <property type="match status" value="1"/>
</dbReference>
<keyword evidence="4" id="KW-0812">Transmembrane</keyword>
<name>A0ABD2HTB7_HETSC</name>
<comment type="caution">
    <text evidence="5">The sequence shown here is derived from an EMBL/GenBank/DDBJ whole genome shotgun (WGS) entry which is preliminary data.</text>
</comment>
<dbReference type="EMBL" id="JBICCN010000443">
    <property type="protein sequence ID" value="KAL3068615.1"/>
    <property type="molecule type" value="Genomic_DNA"/>
</dbReference>
<dbReference type="SMART" id="SM00369">
    <property type="entry name" value="LRR_TYP"/>
    <property type="match status" value="4"/>
</dbReference>
<keyword evidence="6" id="KW-1185">Reference proteome</keyword>
<accession>A0ABD2HTB7</accession>
<feature type="transmembrane region" description="Helical" evidence="4">
    <location>
        <begin position="644"/>
        <end position="665"/>
    </location>
</feature>
<evidence type="ECO:0000256" key="4">
    <source>
        <dbReference type="SAM" id="Phobius"/>
    </source>
</evidence>
<keyword evidence="3" id="KW-0677">Repeat</keyword>
<keyword evidence="1" id="KW-0433">Leucine-rich repeat</keyword>
<proteinExistence type="predicted"/>
<dbReference type="PROSITE" id="PS51450">
    <property type="entry name" value="LRR"/>
    <property type="match status" value="2"/>
</dbReference>
<keyword evidence="2" id="KW-0732">Signal</keyword>
<dbReference type="PANTHER" id="PTHR24369">
    <property type="entry name" value="ANTIGEN BSP, PUTATIVE-RELATED"/>
    <property type="match status" value="1"/>
</dbReference>
<dbReference type="Proteomes" id="UP001620645">
    <property type="component" value="Unassembled WGS sequence"/>
</dbReference>
<evidence type="ECO:0000256" key="2">
    <source>
        <dbReference type="ARBA" id="ARBA00022729"/>
    </source>
</evidence>
<dbReference type="Gene3D" id="3.80.10.10">
    <property type="entry name" value="Ribonuclease Inhibitor"/>
    <property type="match status" value="1"/>
</dbReference>
<organism evidence="5 6">
    <name type="scientific">Heterodera schachtii</name>
    <name type="common">Sugarbeet cyst nematode worm</name>
    <name type="synonym">Tylenchus schachtii</name>
    <dbReference type="NCBI Taxonomy" id="97005"/>
    <lineage>
        <taxon>Eukaryota</taxon>
        <taxon>Metazoa</taxon>
        <taxon>Ecdysozoa</taxon>
        <taxon>Nematoda</taxon>
        <taxon>Chromadorea</taxon>
        <taxon>Rhabditida</taxon>
        <taxon>Tylenchina</taxon>
        <taxon>Tylenchomorpha</taxon>
        <taxon>Tylenchoidea</taxon>
        <taxon>Heteroderidae</taxon>
        <taxon>Heteroderinae</taxon>
        <taxon>Heterodera</taxon>
    </lineage>
</organism>
<dbReference type="InterPro" id="IPR050541">
    <property type="entry name" value="LRR_TM_domain-containing"/>
</dbReference>
<dbReference type="PANTHER" id="PTHR24369:SF210">
    <property type="entry name" value="CHAOPTIN-RELATED"/>
    <property type="match status" value="1"/>
</dbReference>
<dbReference type="InterPro" id="IPR003591">
    <property type="entry name" value="Leu-rich_rpt_typical-subtyp"/>
</dbReference>
<dbReference type="Pfam" id="PF13855">
    <property type="entry name" value="LRR_8"/>
    <property type="match status" value="2"/>
</dbReference>
<dbReference type="InterPro" id="IPR032675">
    <property type="entry name" value="LRR_dom_sf"/>
</dbReference>
<sequence length="693" mass="78023">MLLHRGTLARVASEKNSKNICNMIWKESDSYLKCCTTMSRTVKMTCHLFLEFNLINFPKSFFRRIGNANANDANFEVIIHRWDGSSLATSALFNALSSLKVTVLDIRPILSDRPIEMQNLGLFFPKVQKLTLFGMADDHNIRRHSSLNGATFLRDLPMLKALKALNVDFNIGDEEAQWCANIERMDFANCSFGGANVLPRWMPKCHHIGRISVINCGLRSALQLAHIGSAVQIRAKHNQIGDLHRVAFECTRLTELDLSSNEIAKIGAHTFARCHFLRFLDLSDNPMVELPDKLFQGCRRLKDLRLERLGLRSVRAELFLGLNALKTLSLSGNPLSRVDPFTFLPARSIRALRLENCTLAQMPLAVTQCCLLDSLSMDDNRLATRNSMPAPLLALLPRLSHFSFARNPLLQLPWALFLYEHHRAEEALLEDIVDTLVIGICQIIIWLSLINCCLILPIKLPVWRLEPCTPYLWHFHLRNASSAALRRRMAAWNEHRMHRDGLAHCGQLYETIIDGIGIYRELREHNGCEATRRLRSVRSDGKNAVRIRCDSATPSKATEKESAKTLGFNWHQNNANKNQSVKNHATTVESSAFAYGPNGADTVILGNGLLSTNACQPVYNVLPMGGSANSSLINSSADGQQPPVAVAASFLPLFSLLFCLIALLIRWRIGHYDGMIREKSSRTIRREQFEEIQ</sequence>
<dbReference type="AlphaFoldDB" id="A0ABD2HTB7"/>
<evidence type="ECO:0000256" key="3">
    <source>
        <dbReference type="ARBA" id="ARBA00022737"/>
    </source>
</evidence>
<evidence type="ECO:0000313" key="6">
    <source>
        <dbReference type="Proteomes" id="UP001620645"/>
    </source>
</evidence>
<keyword evidence="4" id="KW-0472">Membrane</keyword>
<reference evidence="5 6" key="1">
    <citation type="submission" date="2024-10" db="EMBL/GenBank/DDBJ databases">
        <authorList>
            <person name="Kim D."/>
        </authorList>
    </citation>
    <scope>NUCLEOTIDE SEQUENCE [LARGE SCALE GENOMIC DNA]</scope>
    <source>
        <strain evidence="5">Taebaek</strain>
    </source>
</reference>
<gene>
    <name evidence="5" type="ORF">niasHS_016021</name>
</gene>
<evidence type="ECO:0000313" key="5">
    <source>
        <dbReference type="EMBL" id="KAL3068615.1"/>
    </source>
</evidence>